<dbReference type="EMBL" id="JAUSUZ010000001">
    <property type="protein sequence ID" value="MDQ0368258.1"/>
    <property type="molecule type" value="Genomic_DNA"/>
</dbReference>
<dbReference type="InterPro" id="IPR004358">
    <property type="entry name" value="Sig_transdc_His_kin-like_C"/>
</dbReference>
<dbReference type="SMART" id="SM00387">
    <property type="entry name" value="HATPase_c"/>
    <property type="match status" value="1"/>
</dbReference>
<evidence type="ECO:0000256" key="3">
    <source>
        <dbReference type="ARBA" id="ARBA00012438"/>
    </source>
</evidence>
<dbReference type="CDD" id="cd00130">
    <property type="entry name" value="PAS"/>
    <property type="match status" value="1"/>
</dbReference>
<dbReference type="SUPFAM" id="SSF55785">
    <property type="entry name" value="PYP-like sensor domain (PAS domain)"/>
    <property type="match status" value="1"/>
</dbReference>
<dbReference type="PANTHER" id="PTHR43711:SF1">
    <property type="entry name" value="HISTIDINE KINASE 1"/>
    <property type="match status" value="1"/>
</dbReference>
<comment type="catalytic activity">
    <reaction evidence="1">
        <text>ATP + protein L-histidine = ADP + protein N-phospho-L-histidine.</text>
        <dbReference type="EC" id="2.7.13.3"/>
    </reaction>
</comment>
<dbReference type="PROSITE" id="PS50109">
    <property type="entry name" value="HIS_KIN"/>
    <property type="match status" value="1"/>
</dbReference>
<feature type="transmembrane region" description="Helical" evidence="9">
    <location>
        <begin position="81"/>
        <end position="99"/>
    </location>
</feature>
<keyword evidence="9" id="KW-0812">Transmembrane</keyword>
<dbReference type="PRINTS" id="PR00344">
    <property type="entry name" value="BCTRLSENSOR"/>
</dbReference>
<evidence type="ECO:0000256" key="2">
    <source>
        <dbReference type="ARBA" id="ARBA00004236"/>
    </source>
</evidence>
<dbReference type="SUPFAM" id="SSF47384">
    <property type="entry name" value="Homodimeric domain of signal transducing histidine kinase"/>
    <property type="match status" value="1"/>
</dbReference>
<feature type="transmembrane region" description="Helical" evidence="9">
    <location>
        <begin position="209"/>
        <end position="231"/>
    </location>
</feature>
<dbReference type="Proteomes" id="UP001240236">
    <property type="component" value="Unassembled WGS sequence"/>
</dbReference>
<keyword evidence="9" id="KW-0472">Membrane</keyword>
<dbReference type="Pfam" id="PF02518">
    <property type="entry name" value="HATPase_c"/>
    <property type="match status" value="1"/>
</dbReference>
<feature type="region of interest" description="Disordered" evidence="8">
    <location>
        <begin position="141"/>
        <end position="202"/>
    </location>
</feature>
<dbReference type="Pfam" id="PF00512">
    <property type="entry name" value="HisKA"/>
    <property type="match status" value="1"/>
</dbReference>
<dbReference type="InterPro" id="IPR000014">
    <property type="entry name" value="PAS"/>
</dbReference>
<dbReference type="GO" id="GO:0000155">
    <property type="term" value="F:phosphorelay sensor kinase activity"/>
    <property type="evidence" value="ECO:0007669"/>
    <property type="project" value="InterPro"/>
</dbReference>
<evidence type="ECO:0000256" key="6">
    <source>
        <dbReference type="ARBA" id="ARBA00022777"/>
    </source>
</evidence>
<organism evidence="12 13">
    <name type="scientific">Catenuloplanes indicus</name>
    <dbReference type="NCBI Taxonomy" id="137267"/>
    <lineage>
        <taxon>Bacteria</taxon>
        <taxon>Bacillati</taxon>
        <taxon>Actinomycetota</taxon>
        <taxon>Actinomycetes</taxon>
        <taxon>Micromonosporales</taxon>
        <taxon>Micromonosporaceae</taxon>
        <taxon>Catenuloplanes</taxon>
    </lineage>
</organism>
<dbReference type="SUPFAM" id="SSF55874">
    <property type="entry name" value="ATPase domain of HSP90 chaperone/DNA topoisomerase II/histidine kinase"/>
    <property type="match status" value="1"/>
</dbReference>
<dbReference type="Gene3D" id="3.30.565.10">
    <property type="entry name" value="Histidine kinase-like ATPase, C-terminal domain"/>
    <property type="match status" value="1"/>
</dbReference>
<dbReference type="InterPro" id="IPR003594">
    <property type="entry name" value="HATPase_dom"/>
</dbReference>
<reference evidence="12 13" key="1">
    <citation type="submission" date="2023-07" db="EMBL/GenBank/DDBJ databases">
        <title>Sequencing the genomes of 1000 actinobacteria strains.</title>
        <authorList>
            <person name="Klenk H.-P."/>
        </authorList>
    </citation>
    <scope>NUCLEOTIDE SEQUENCE [LARGE SCALE GENOMIC DNA]</scope>
    <source>
        <strain evidence="12 13">DSM 44709</strain>
    </source>
</reference>
<dbReference type="GO" id="GO:0005886">
    <property type="term" value="C:plasma membrane"/>
    <property type="evidence" value="ECO:0007669"/>
    <property type="project" value="UniProtKB-SubCell"/>
</dbReference>
<feature type="domain" description="Histidine kinase" evidence="10">
    <location>
        <begin position="498"/>
        <end position="699"/>
    </location>
</feature>
<dbReference type="PROSITE" id="PS50112">
    <property type="entry name" value="PAS"/>
    <property type="match status" value="1"/>
</dbReference>
<evidence type="ECO:0000313" key="12">
    <source>
        <dbReference type="EMBL" id="MDQ0368258.1"/>
    </source>
</evidence>
<dbReference type="InterPro" id="IPR003661">
    <property type="entry name" value="HisK_dim/P_dom"/>
</dbReference>
<dbReference type="InterPro" id="IPR036890">
    <property type="entry name" value="HATPase_C_sf"/>
</dbReference>
<dbReference type="InterPro" id="IPR036097">
    <property type="entry name" value="HisK_dim/P_sf"/>
</dbReference>
<dbReference type="PANTHER" id="PTHR43711">
    <property type="entry name" value="TWO-COMPONENT HISTIDINE KINASE"/>
    <property type="match status" value="1"/>
</dbReference>
<keyword evidence="13" id="KW-1185">Reference proteome</keyword>
<dbReference type="CDD" id="cd00082">
    <property type="entry name" value="HisKA"/>
    <property type="match status" value="1"/>
</dbReference>
<accession>A0AAE3W211</accession>
<feature type="transmembrane region" description="Helical" evidence="9">
    <location>
        <begin position="285"/>
        <end position="308"/>
    </location>
</feature>
<dbReference type="EC" id="2.7.13.3" evidence="3"/>
<evidence type="ECO:0000313" key="13">
    <source>
        <dbReference type="Proteomes" id="UP001240236"/>
    </source>
</evidence>
<comment type="caution">
    <text evidence="12">The sequence shown here is derived from an EMBL/GenBank/DDBJ whole genome shotgun (WGS) entry which is preliminary data.</text>
</comment>
<dbReference type="Gene3D" id="3.30.450.20">
    <property type="entry name" value="PAS domain"/>
    <property type="match status" value="1"/>
</dbReference>
<evidence type="ECO:0000256" key="4">
    <source>
        <dbReference type="ARBA" id="ARBA00022553"/>
    </source>
</evidence>
<sequence length="699" mass="73286">MDIPQYGRRLHGAFAIGAGVAVASLGMVTLLTWGDGSSDGDLFGPGTPAPLVAVALATAGCGLIALAPSRPQPQARLAGRFLGLVTVLAGAAGLIARLFGPGRIGPAALDFLGIHDAPLGRTSTTTALTLMLVGSALITLDRTPEPRTPRPAAPGAEPTIISGTVTTADPAADQRRGGGDRRAGGGDRRAGGDRRGGDRRGLSAETAGAADLLGLGAATIAVVALVVQIFGQAYREGTGAATVMSPITALAVLALCLGLLVARPQRGPLAALTGTSRGASVGRRLAFALVLLPVVAGLLAIAAVYAGVDHPGTAITGAAILATLALLVVLARLVRELNVSDRVQQQLVDALEERREFTETLLQSINEGVVVLDKDHRVLDVNRHWCELTGRTPREAIGHLPPYPWDPPLEVAERPGGDTVLRRPNGEDVPVLASMAALPGPGGPRAYVVTYVDITGRKRTEDAVAAHAAETETANAELVEANQRLERAVEFKSDLMSMVSHELAQPLSSIASLAELLTVDWNDLEDDIRLELSTKIDKNTRRLIGMMNDLTLLFRLDAGKVTARRTPVPVRDVAESAISNLPPTAPPVRVEVEPDLAALADRGHLWQILLNILSNAVKYGRPPIALTGRREGDQLIIEISDHGPGVPDHLVPTLFDRFMRGAGLGLFIVRHLAEANGGTVRYQPVEPHGALFVLTVEAA</sequence>
<dbReference type="InterPro" id="IPR035965">
    <property type="entry name" value="PAS-like_dom_sf"/>
</dbReference>
<dbReference type="InterPro" id="IPR050736">
    <property type="entry name" value="Sensor_HK_Regulatory"/>
</dbReference>
<dbReference type="SMART" id="SM00388">
    <property type="entry name" value="HisKA"/>
    <property type="match status" value="1"/>
</dbReference>
<gene>
    <name evidence="12" type="ORF">J2S42_004927</name>
</gene>
<name>A0AAE3W211_9ACTN</name>
<feature type="transmembrane region" description="Helical" evidence="9">
    <location>
        <begin position="314"/>
        <end position="334"/>
    </location>
</feature>
<feature type="transmembrane region" description="Helical" evidence="9">
    <location>
        <begin position="119"/>
        <end position="140"/>
    </location>
</feature>
<dbReference type="SMART" id="SM00091">
    <property type="entry name" value="PAS"/>
    <property type="match status" value="1"/>
</dbReference>
<comment type="subcellular location">
    <subcellularLocation>
        <location evidence="2">Cell membrane</location>
    </subcellularLocation>
</comment>
<keyword evidence="5" id="KW-0808">Transferase</keyword>
<evidence type="ECO:0000256" key="1">
    <source>
        <dbReference type="ARBA" id="ARBA00000085"/>
    </source>
</evidence>
<keyword evidence="6" id="KW-0418">Kinase</keyword>
<protein>
    <recommendedName>
        <fullName evidence="3">histidine kinase</fullName>
        <ecNumber evidence="3">2.7.13.3</ecNumber>
    </recommendedName>
</protein>
<feature type="transmembrane region" description="Helical" evidence="9">
    <location>
        <begin position="12"/>
        <end position="31"/>
    </location>
</feature>
<dbReference type="NCBIfam" id="TIGR00229">
    <property type="entry name" value="sensory_box"/>
    <property type="match status" value="1"/>
</dbReference>
<keyword evidence="9" id="KW-1133">Transmembrane helix</keyword>
<dbReference type="AlphaFoldDB" id="A0AAE3W211"/>
<evidence type="ECO:0000256" key="5">
    <source>
        <dbReference type="ARBA" id="ARBA00022679"/>
    </source>
</evidence>
<feature type="transmembrane region" description="Helical" evidence="9">
    <location>
        <begin position="51"/>
        <end position="69"/>
    </location>
</feature>
<evidence type="ECO:0000259" key="10">
    <source>
        <dbReference type="PROSITE" id="PS50109"/>
    </source>
</evidence>
<dbReference type="Gene3D" id="1.10.287.130">
    <property type="match status" value="1"/>
</dbReference>
<dbReference type="InterPro" id="IPR005467">
    <property type="entry name" value="His_kinase_dom"/>
</dbReference>
<evidence type="ECO:0000256" key="8">
    <source>
        <dbReference type="SAM" id="MobiDB-lite"/>
    </source>
</evidence>
<feature type="compositionally biased region" description="Basic and acidic residues" evidence="8">
    <location>
        <begin position="172"/>
        <end position="202"/>
    </location>
</feature>
<feature type="domain" description="PAS" evidence="11">
    <location>
        <begin position="354"/>
        <end position="398"/>
    </location>
</feature>
<evidence type="ECO:0000256" key="9">
    <source>
        <dbReference type="SAM" id="Phobius"/>
    </source>
</evidence>
<keyword evidence="7" id="KW-0902">Two-component regulatory system</keyword>
<dbReference type="RefSeq" id="WP_307242720.1">
    <property type="nucleotide sequence ID" value="NZ_JAUSUZ010000001.1"/>
</dbReference>
<evidence type="ECO:0000256" key="7">
    <source>
        <dbReference type="ARBA" id="ARBA00023012"/>
    </source>
</evidence>
<feature type="transmembrane region" description="Helical" evidence="9">
    <location>
        <begin position="243"/>
        <end position="262"/>
    </location>
</feature>
<keyword evidence="4" id="KW-0597">Phosphoprotein</keyword>
<proteinExistence type="predicted"/>
<evidence type="ECO:0000259" key="11">
    <source>
        <dbReference type="PROSITE" id="PS50112"/>
    </source>
</evidence>
<dbReference type="Pfam" id="PF13426">
    <property type="entry name" value="PAS_9"/>
    <property type="match status" value="1"/>
</dbReference>